<reference evidence="3 4" key="1">
    <citation type="journal article" date="2018" name="Arch. Microbiol.">
        <title>New insights into the metabolic potential of the phototrophic purple bacterium Rhodopila globiformis DSM 161(T) from its draft genome sequence and evidence for a vanadium-dependent nitrogenase.</title>
        <authorList>
            <person name="Imhoff J.F."/>
            <person name="Rahn T."/>
            <person name="Kunzel S."/>
            <person name="Neulinger S.C."/>
        </authorList>
    </citation>
    <scope>NUCLEOTIDE SEQUENCE [LARGE SCALE GENOMIC DNA]</scope>
    <source>
        <strain evidence="3 4">DSM 161</strain>
    </source>
</reference>
<keyword evidence="4" id="KW-1185">Reference proteome</keyword>
<dbReference type="Proteomes" id="UP000239724">
    <property type="component" value="Unassembled WGS sequence"/>
</dbReference>
<dbReference type="EMBL" id="NHRY01000269">
    <property type="protein sequence ID" value="PPQ26596.1"/>
    <property type="molecule type" value="Genomic_DNA"/>
</dbReference>
<dbReference type="RefSeq" id="WP_104522666.1">
    <property type="nucleotide sequence ID" value="NZ_NHRY01000269.1"/>
</dbReference>
<comment type="caution">
    <text evidence="3">The sequence shown here is derived from an EMBL/GenBank/DDBJ whole genome shotgun (WGS) entry which is preliminary data.</text>
</comment>
<accession>A0A2S6MW55</accession>
<evidence type="ECO:0000313" key="4">
    <source>
        <dbReference type="Proteomes" id="UP000239724"/>
    </source>
</evidence>
<dbReference type="InterPro" id="IPR036105">
    <property type="entry name" value="DiNase_FeMo-co_biosyn_sf"/>
</dbReference>
<evidence type="ECO:0000313" key="3">
    <source>
        <dbReference type="EMBL" id="PPQ26596.1"/>
    </source>
</evidence>
<dbReference type="AlphaFoldDB" id="A0A2S6MW55"/>
<protein>
    <recommendedName>
        <fullName evidence="2">Dinitrogenase iron-molybdenum cofactor biosynthesis domain-containing protein</fullName>
    </recommendedName>
</protein>
<sequence>MKIAVTSQNFRVVTGHAGRARRFLVYDVQPGAEPVEVARHDLSPEQSFHETGGAGSHPIDGCEVLISAGFANHFAQVMAARGILAVTTDKVDPAEAIKDFLVRRDAGTLLPMAGCKCGGDCADDHDHAEHEAV</sequence>
<gene>
    <name evidence="3" type="ORF">CCS01_30035</name>
</gene>
<dbReference type="SUPFAM" id="SSF53146">
    <property type="entry name" value="Nitrogenase accessory factor-like"/>
    <property type="match status" value="1"/>
</dbReference>
<organism evidence="3 4">
    <name type="scientific">Rhodopila globiformis</name>
    <name type="common">Rhodopseudomonas globiformis</name>
    <dbReference type="NCBI Taxonomy" id="1071"/>
    <lineage>
        <taxon>Bacteria</taxon>
        <taxon>Pseudomonadati</taxon>
        <taxon>Pseudomonadota</taxon>
        <taxon>Alphaproteobacteria</taxon>
        <taxon>Acetobacterales</taxon>
        <taxon>Acetobacteraceae</taxon>
        <taxon>Rhodopila</taxon>
    </lineage>
</organism>
<proteinExistence type="predicted"/>
<keyword evidence="1" id="KW-0535">Nitrogen fixation</keyword>
<dbReference type="OrthoDB" id="9797941at2"/>
<evidence type="ECO:0000259" key="2">
    <source>
        <dbReference type="Pfam" id="PF02579"/>
    </source>
</evidence>
<feature type="domain" description="Dinitrogenase iron-molybdenum cofactor biosynthesis" evidence="2">
    <location>
        <begin position="13"/>
        <end position="100"/>
    </location>
</feature>
<name>A0A2S6MW55_RHOGL</name>
<dbReference type="Gene3D" id="3.30.420.130">
    <property type="entry name" value="Dinitrogenase iron-molybdenum cofactor biosynthesis domain"/>
    <property type="match status" value="1"/>
</dbReference>
<dbReference type="InterPro" id="IPR003731">
    <property type="entry name" value="Di-Nase_FeMo-co_biosynth"/>
</dbReference>
<evidence type="ECO:0000256" key="1">
    <source>
        <dbReference type="ARBA" id="ARBA00023231"/>
    </source>
</evidence>
<dbReference type="Pfam" id="PF02579">
    <property type="entry name" value="Nitro_FeMo-Co"/>
    <property type="match status" value="1"/>
</dbReference>